<gene>
    <name evidence="1" type="ORF">CIT25_33775</name>
</gene>
<dbReference type="EMBL" id="NPKI01000050">
    <property type="protein sequence ID" value="PAP97953.1"/>
    <property type="molecule type" value="Genomic_DNA"/>
</dbReference>
<protein>
    <submittedName>
        <fullName evidence="1">Uncharacterized protein</fullName>
    </submittedName>
</protein>
<organism evidence="1 2">
    <name type="scientific">Mesorhizobium mediterraneum</name>
    <dbReference type="NCBI Taxonomy" id="43617"/>
    <lineage>
        <taxon>Bacteria</taxon>
        <taxon>Pseudomonadati</taxon>
        <taxon>Pseudomonadota</taxon>
        <taxon>Alphaproteobacteria</taxon>
        <taxon>Hyphomicrobiales</taxon>
        <taxon>Phyllobacteriaceae</taxon>
        <taxon>Mesorhizobium</taxon>
    </lineage>
</organism>
<accession>A0AB36QZX4</accession>
<sequence>MSVAASLRTRLRFIFAVLFLSAPSFRILTDGRLAEQAEGCNLSASTKSSPVTKHQVERLVAASFEAGTSVSEIARSRAFM</sequence>
<evidence type="ECO:0000313" key="2">
    <source>
        <dbReference type="Proteomes" id="UP000216215"/>
    </source>
</evidence>
<keyword evidence="2" id="KW-1185">Reference proteome</keyword>
<evidence type="ECO:0000313" key="1">
    <source>
        <dbReference type="EMBL" id="PAP97953.1"/>
    </source>
</evidence>
<proteinExistence type="predicted"/>
<reference evidence="2" key="1">
    <citation type="submission" date="2017-08" db="EMBL/GenBank/DDBJ databases">
        <title>Mesorhizobium wenxinae sp. nov., a novel rhizobial species isolated from root nodules of chickpea (Cicer arietinum L.).</title>
        <authorList>
            <person name="Zhang J."/>
        </authorList>
    </citation>
    <scope>NUCLEOTIDE SEQUENCE [LARGE SCALE GENOMIC DNA]</scope>
    <source>
        <strain evidence="2">USDA 3392</strain>
    </source>
</reference>
<dbReference type="AlphaFoldDB" id="A0AB36QZX4"/>
<comment type="caution">
    <text evidence="1">The sequence shown here is derived from an EMBL/GenBank/DDBJ whole genome shotgun (WGS) entry which is preliminary data.</text>
</comment>
<dbReference type="Proteomes" id="UP000216215">
    <property type="component" value="Unassembled WGS sequence"/>
</dbReference>
<name>A0AB36QZX4_9HYPH</name>